<evidence type="ECO:0000313" key="3">
    <source>
        <dbReference type="EMBL" id="KAK8385599.1"/>
    </source>
</evidence>
<keyword evidence="4" id="KW-1185">Reference proteome</keyword>
<protein>
    <recommendedName>
        <fullName evidence="2">SERTA domain-containing protein</fullName>
    </recommendedName>
</protein>
<dbReference type="PROSITE" id="PS51053">
    <property type="entry name" value="SERTA"/>
    <property type="match status" value="1"/>
</dbReference>
<feature type="region of interest" description="Disordered" evidence="1">
    <location>
        <begin position="202"/>
        <end position="339"/>
    </location>
</feature>
<reference evidence="3 4" key="1">
    <citation type="submission" date="2023-03" db="EMBL/GenBank/DDBJ databases">
        <title>High-quality genome of Scylla paramamosain provides insights in environmental adaptation.</title>
        <authorList>
            <person name="Zhang L."/>
        </authorList>
    </citation>
    <scope>NUCLEOTIDE SEQUENCE [LARGE SCALE GENOMIC DNA]</scope>
    <source>
        <strain evidence="3">LZ_2023a</strain>
        <tissue evidence="3">Muscle</tissue>
    </source>
</reference>
<feature type="region of interest" description="Disordered" evidence="1">
    <location>
        <begin position="451"/>
        <end position="536"/>
    </location>
</feature>
<feature type="compositionally biased region" description="Low complexity" evidence="1">
    <location>
        <begin position="214"/>
        <end position="229"/>
    </location>
</feature>
<feature type="compositionally biased region" description="Pro residues" evidence="1">
    <location>
        <begin position="315"/>
        <end position="329"/>
    </location>
</feature>
<evidence type="ECO:0000313" key="4">
    <source>
        <dbReference type="Proteomes" id="UP001487740"/>
    </source>
</evidence>
<name>A0AAW0TE20_SCYPA</name>
<evidence type="ECO:0000259" key="2">
    <source>
        <dbReference type="PROSITE" id="PS51053"/>
    </source>
</evidence>
<sequence length="582" mass="63282">MAAASFELLMEYESQPSAISLTQLSITITRINIYPNLYTDKLFPSTRIASDCDATAGRGRIRSGRGWAGGAEEMDRNERVFIRRSRRLDVRCFCSWIQSFAVEERPEKNVFSLPVGIYVAFIVPTGSRSSMAIDASGVWPAPSCRRGAVTAYKFRVREERKRVIRLSNEKYRTIDDHESGLRRFVLIKNTLRRLQREAREEKLARHRAGSNNVSPSYLSASRPRASSPPCDMQVSDVLSEYGQPTPAPLTSLEEDDPLSSPAKKLKLFHDDDKENSRDSCETRLQCEMDQKEDSRGVIDDTILRDLYETLSPDPLSSPRPGTPTPPRPDTPYSTSPYSCNLPTTTTSSLACSPGTNTTCSAAPAASTTTTFSSGAGSGSFYEWSRPQQQQQYACGHASLLGNDLQGAITLVGRPRTVCDSSSVISCDLNVISRSPDSCSASETCVAGGASRSRPAQCRWRPRGAPDTESSASIRETGPRDRQGRKRSPAPAQEAWVRTPWPPPDVRDSPHDVSGAQTPSVPCPPPPTPVSSSKCLGGGGGGGARHLILLLSIQDLALPRPLTPLASAPPLQHGKAEGCVLCQ</sequence>
<dbReference type="EMBL" id="JARAKH010000032">
    <property type="protein sequence ID" value="KAK8385599.1"/>
    <property type="molecule type" value="Genomic_DNA"/>
</dbReference>
<feature type="domain" description="SERTA" evidence="2">
    <location>
        <begin position="156"/>
        <end position="202"/>
    </location>
</feature>
<accession>A0AAW0TE20</accession>
<comment type="caution">
    <text evidence="3">The sequence shown here is derived from an EMBL/GenBank/DDBJ whole genome shotgun (WGS) entry which is preliminary data.</text>
</comment>
<dbReference type="AlphaFoldDB" id="A0AAW0TE20"/>
<gene>
    <name evidence="3" type="ORF">O3P69_016403</name>
</gene>
<proteinExistence type="predicted"/>
<organism evidence="3 4">
    <name type="scientific">Scylla paramamosain</name>
    <name type="common">Mud crab</name>
    <dbReference type="NCBI Taxonomy" id="85552"/>
    <lineage>
        <taxon>Eukaryota</taxon>
        <taxon>Metazoa</taxon>
        <taxon>Ecdysozoa</taxon>
        <taxon>Arthropoda</taxon>
        <taxon>Crustacea</taxon>
        <taxon>Multicrustacea</taxon>
        <taxon>Malacostraca</taxon>
        <taxon>Eumalacostraca</taxon>
        <taxon>Eucarida</taxon>
        <taxon>Decapoda</taxon>
        <taxon>Pleocyemata</taxon>
        <taxon>Brachyura</taxon>
        <taxon>Eubrachyura</taxon>
        <taxon>Portunoidea</taxon>
        <taxon>Portunidae</taxon>
        <taxon>Portuninae</taxon>
        <taxon>Scylla</taxon>
    </lineage>
</organism>
<dbReference type="InterPro" id="IPR009263">
    <property type="entry name" value="SERTA_dom"/>
</dbReference>
<evidence type="ECO:0000256" key="1">
    <source>
        <dbReference type="SAM" id="MobiDB-lite"/>
    </source>
</evidence>
<dbReference type="Proteomes" id="UP001487740">
    <property type="component" value="Unassembled WGS sequence"/>
</dbReference>
<dbReference type="Pfam" id="PF06031">
    <property type="entry name" value="SERTA"/>
    <property type="match status" value="1"/>
</dbReference>
<feature type="compositionally biased region" description="Basic and acidic residues" evidence="1">
    <location>
        <begin position="267"/>
        <end position="307"/>
    </location>
</feature>